<dbReference type="Proteomes" id="UP001501074">
    <property type="component" value="Unassembled WGS sequence"/>
</dbReference>
<keyword evidence="3" id="KW-0238">DNA-binding</keyword>
<organism evidence="3 4">
    <name type="scientific">Kineosporia mesophila</name>
    <dbReference type="NCBI Taxonomy" id="566012"/>
    <lineage>
        <taxon>Bacteria</taxon>
        <taxon>Bacillati</taxon>
        <taxon>Actinomycetota</taxon>
        <taxon>Actinomycetes</taxon>
        <taxon>Kineosporiales</taxon>
        <taxon>Kineosporiaceae</taxon>
        <taxon>Kineosporia</taxon>
    </lineage>
</organism>
<evidence type="ECO:0000313" key="4">
    <source>
        <dbReference type="Proteomes" id="UP001501074"/>
    </source>
</evidence>
<dbReference type="InterPro" id="IPR048576">
    <property type="entry name" value="Rv2175c_wHTH"/>
</dbReference>
<dbReference type="GO" id="GO:0003677">
    <property type="term" value="F:DNA binding"/>
    <property type="evidence" value="ECO:0007669"/>
    <property type="project" value="UniProtKB-KW"/>
</dbReference>
<evidence type="ECO:0000259" key="2">
    <source>
        <dbReference type="Pfam" id="PF21531"/>
    </source>
</evidence>
<sequence length="173" mass="18997">MDAGPSPALPATESASQLRMFCRRPSPPAAGWFLVLPVGRGTLSRVSDTPHENEDVLSQGPDGERVWLNLPDVAELIGTDVGKVRRMLQERVLIGLRRGERKIMSVPAELLNDGAPLPDLQGTLVVLFDSGFSDEEALRWLFTEDGYPGTPVDALRTGHRKTEVRRRAQALAF</sequence>
<feature type="domain" description="DNA-binding protein Rv2175c wHTH" evidence="2">
    <location>
        <begin position="65"/>
        <end position="111"/>
    </location>
</feature>
<dbReference type="Pfam" id="PF18367">
    <property type="entry name" value="Rv2175c_C"/>
    <property type="match status" value="1"/>
</dbReference>
<proteinExistence type="predicted"/>
<name>A0ABP7A7E1_9ACTN</name>
<dbReference type="InterPro" id="IPR041098">
    <property type="entry name" value="Rv2175c_C"/>
</dbReference>
<evidence type="ECO:0000313" key="3">
    <source>
        <dbReference type="EMBL" id="GAA3626221.1"/>
    </source>
</evidence>
<protein>
    <submittedName>
        <fullName evidence="3">Rv2175c family DNA-binding protein</fullName>
    </submittedName>
</protein>
<feature type="domain" description="Rv2175c C-terminal" evidence="1">
    <location>
        <begin position="119"/>
        <end position="172"/>
    </location>
</feature>
<gene>
    <name evidence="3" type="ORF">GCM10022223_49340</name>
</gene>
<dbReference type="Pfam" id="PF21531">
    <property type="entry name" value="Rv2175c_wHTH"/>
    <property type="match status" value="1"/>
</dbReference>
<evidence type="ECO:0000259" key="1">
    <source>
        <dbReference type="Pfam" id="PF18367"/>
    </source>
</evidence>
<accession>A0ABP7A7E1</accession>
<keyword evidence="4" id="KW-1185">Reference proteome</keyword>
<reference evidence="4" key="1">
    <citation type="journal article" date="2019" name="Int. J. Syst. Evol. Microbiol.">
        <title>The Global Catalogue of Microorganisms (GCM) 10K type strain sequencing project: providing services to taxonomists for standard genome sequencing and annotation.</title>
        <authorList>
            <consortium name="The Broad Institute Genomics Platform"/>
            <consortium name="The Broad Institute Genome Sequencing Center for Infectious Disease"/>
            <person name="Wu L."/>
            <person name="Ma J."/>
        </authorList>
    </citation>
    <scope>NUCLEOTIDE SEQUENCE [LARGE SCALE GENOMIC DNA]</scope>
    <source>
        <strain evidence="4">JCM 16902</strain>
    </source>
</reference>
<dbReference type="EMBL" id="BAAAZO010000009">
    <property type="protein sequence ID" value="GAA3626221.1"/>
    <property type="molecule type" value="Genomic_DNA"/>
</dbReference>
<comment type="caution">
    <text evidence="3">The sequence shown here is derived from an EMBL/GenBank/DDBJ whole genome shotgun (WGS) entry which is preliminary data.</text>
</comment>